<evidence type="ECO:0000313" key="2">
    <source>
        <dbReference type="EMBL" id="MBC2845414.1"/>
    </source>
</evidence>
<dbReference type="EMBL" id="JACLCP010000002">
    <property type="protein sequence ID" value="MBC2845414.1"/>
    <property type="molecule type" value="Genomic_DNA"/>
</dbReference>
<feature type="signal peptide" evidence="1">
    <location>
        <begin position="1"/>
        <end position="25"/>
    </location>
</feature>
<dbReference type="RefSeq" id="WP_185789115.1">
    <property type="nucleotide sequence ID" value="NZ_JACLCP010000002.1"/>
</dbReference>
<protein>
    <submittedName>
        <fullName evidence="2">Uncharacterized protein</fullName>
    </submittedName>
</protein>
<proteinExistence type="predicted"/>
<dbReference type="AlphaFoldDB" id="A0A842IU54"/>
<comment type="caution">
    <text evidence="2">The sequence shown here is derived from an EMBL/GenBank/DDBJ whole genome shotgun (WGS) entry which is preliminary data.</text>
</comment>
<evidence type="ECO:0000313" key="3">
    <source>
        <dbReference type="Proteomes" id="UP000533900"/>
    </source>
</evidence>
<sequence length="115" mass="12645">MKKSVVLTALLLFGCLLFAFTSPNASTKNLTDTEIGYLPPNCDEAIYFQIDSQEPCDILKLNPNTGALFLKTKIKGLCGNIDGDKIKQIGVNYSVTNMDGITQGHFIIIDLEEEE</sequence>
<feature type="chain" id="PRO_5032960883" evidence="1">
    <location>
        <begin position="26"/>
        <end position="115"/>
    </location>
</feature>
<reference evidence="2" key="1">
    <citation type="submission" date="2020-08" db="EMBL/GenBank/DDBJ databases">
        <title>Winogradskyella ouciana sp. nov., isolated from the hadal seawater of the Mariana Trench.</title>
        <authorList>
            <person name="He X."/>
        </authorList>
    </citation>
    <scope>NUCLEOTIDE SEQUENCE [LARGE SCALE GENOMIC DNA]</scope>
    <source>
        <strain evidence="2">KCTC 52348</strain>
    </source>
</reference>
<keyword evidence="1" id="KW-0732">Signal</keyword>
<dbReference type="Proteomes" id="UP000533900">
    <property type="component" value="Unassembled WGS sequence"/>
</dbReference>
<dbReference type="PROSITE" id="PS51257">
    <property type="entry name" value="PROKAR_LIPOPROTEIN"/>
    <property type="match status" value="1"/>
</dbReference>
<organism evidence="2 3">
    <name type="scientific">Winogradskyella flava</name>
    <dbReference type="NCBI Taxonomy" id="1884876"/>
    <lineage>
        <taxon>Bacteria</taxon>
        <taxon>Pseudomonadati</taxon>
        <taxon>Bacteroidota</taxon>
        <taxon>Flavobacteriia</taxon>
        <taxon>Flavobacteriales</taxon>
        <taxon>Flavobacteriaceae</taxon>
        <taxon>Winogradskyella</taxon>
    </lineage>
</organism>
<accession>A0A842IU54</accession>
<name>A0A842IU54_9FLAO</name>
<keyword evidence="3" id="KW-1185">Reference proteome</keyword>
<evidence type="ECO:0000256" key="1">
    <source>
        <dbReference type="SAM" id="SignalP"/>
    </source>
</evidence>
<gene>
    <name evidence="2" type="ORF">H7F21_09950</name>
</gene>